<protein>
    <recommendedName>
        <fullName evidence="2">DUF4177 domain-containing protein</fullName>
    </recommendedName>
</protein>
<sequence>MKEYKVVKYKESFIKAILLGQSKISPKRFSKFLNRYADEGWSAMHTDKSIDSILLLFSRESYIIIFQRDKNEYPSLNILED</sequence>
<dbReference type="Pfam" id="PF13783">
    <property type="entry name" value="DUF4177"/>
    <property type="match status" value="1"/>
</dbReference>
<organism evidence="1">
    <name type="scientific">hydrothermal vent metagenome</name>
    <dbReference type="NCBI Taxonomy" id="652676"/>
    <lineage>
        <taxon>unclassified sequences</taxon>
        <taxon>metagenomes</taxon>
        <taxon>ecological metagenomes</taxon>
    </lineage>
</organism>
<gene>
    <name evidence="1" type="ORF">MNB_SV-15-261</name>
</gene>
<reference evidence="1" key="1">
    <citation type="submission" date="2016-10" db="EMBL/GenBank/DDBJ databases">
        <authorList>
            <person name="de Groot N.N."/>
        </authorList>
    </citation>
    <scope>NUCLEOTIDE SEQUENCE</scope>
</reference>
<proteinExistence type="predicted"/>
<evidence type="ECO:0000313" key="1">
    <source>
        <dbReference type="EMBL" id="SHO80363.1"/>
    </source>
</evidence>
<dbReference type="InterPro" id="IPR025234">
    <property type="entry name" value="YjzH-like"/>
</dbReference>
<dbReference type="EMBL" id="FRYL01000005">
    <property type="protein sequence ID" value="SHO80363.1"/>
    <property type="molecule type" value="Genomic_DNA"/>
</dbReference>
<name>A0A1W1EHM0_9ZZZZ</name>
<evidence type="ECO:0008006" key="2">
    <source>
        <dbReference type="Google" id="ProtNLM"/>
    </source>
</evidence>
<dbReference type="AlphaFoldDB" id="A0A1W1EHM0"/>
<accession>A0A1W1EHM0</accession>